<gene>
    <name evidence="1" type="ORF">LITE_LOCUS45372</name>
</gene>
<keyword evidence="2" id="KW-1185">Reference proteome</keyword>
<feature type="non-terminal residue" evidence="1">
    <location>
        <position position="1"/>
    </location>
</feature>
<accession>A0AAV0QXX5</accession>
<sequence length="61" mass="7128">LVLFVFGFRIWTRRRRKQWGRQEDEGDHQLRPGRGEIDDSLGLKKLGDIPLNLDLFCSIGC</sequence>
<proteinExistence type="predicted"/>
<evidence type="ECO:0000313" key="2">
    <source>
        <dbReference type="Proteomes" id="UP001154282"/>
    </source>
</evidence>
<name>A0AAV0QXX5_9ROSI</name>
<reference evidence="1" key="1">
    <citation type="submission" date="2022-08" db="EMBL/GenBank/DDBJ databases">
        <authorList>
            <person name="Gutierrez-Valencia J."/>
        </authorList>
    </citation>
    <scope>NUCLEOTIDE SEQUENCE</scope>
</reference>
<protein>
    <submittedName>
        <fullName evidence="1">Uncharacterized protein</fullName>
    </submittedName>
</protein>
<organism evidence="1 2">
    <name type="scientific">Linum tenue</name>
    <dbReference type="NCBI Taxonomy" id="586396"/>
    <lineage>
        <taxon>Eukaryota</taxon>
        <taxon>Viridiplantae</taxon>
        <taxon>Streptophyta</taxon>
        <taxon>Embryophyta</taxon>
        <taxon>Tracheophyta</taxon>
        <taxon>Spermatophyta</taxon>
        <taxon>Magnoliopsida</taxon>
        <taxon>eudicotyledons</taxon>
        <taxon>Gunneridae</taxon>
        <taxon>Pentapetalae</taxon>
        <taxon>rosids</taxon>
        <taxon>fabids</taxon>
        <taxon>Malpighiales</taxon>
        <taxon>Linaceae</taxon>
        <taxon>Linum</taxon>
    </lineage>
</organism>
<dbReference type="EMBL" id="CAMGYJ010000010">
    <property type="protein sequence ID" value="CAI0549979.1"/>
    <property type="molecule type" value="Genomic_DNA"/>
</dbReference>
<dbReference type="Proteomes" id="UP001154282">
    <property type="component" value="Unassembled WGS sequence"/>
</dbReference>
<comment type="caution">
    <text evidence="1">The sequence shown here is derived from an EMBL/GenBank/DDBJ whole genome shotgun (WGS) entry which is preliminary data.</text>
</comment>
<dbReference type="AlphaFoldDB" id="A0AAV0QXX5"/>
<evidence type="ECO:0000313" key="1">
    <source>
        <dbReference type="EMBL" id="CAI0549979.1"/>
    </source>
</evidence>